<reference evidence="9 10" key="1">
    <citation type="submission" date="2017-02" db="EMBL/GenBank/DDBJ databases">
        <title>Whole genome shotgun sequence of Pantoea agglomerans strain AS1 isolated from a cycad, Zamia floridana in Central Florida, USA.</title>
        <authorList>
            <person name="Lata P."/>
            <person name="Govindarajan S."/>
            <person name="Qi F."/>
            <person name="Li J.-L."/>
            <person name="Maurya S.K."/>
            <person name="Sahoo M.K."/>
        </authorList>
    </citation>
    <scope>NUCLEOTIDE SEQUENCE [LARGE SCALE GENOMIC DNA]</scope>
    <source>
        <strain evidence="9 10">AS1</strain>
    </source>
</reference>
<accession>A0A1V9D8H1</accession>
<dbReference type="GO" id="GO:0042597">
    <property type="term" value="C:periplasmic space"/>
    <property type="evidence" value="ECO:0007669"/>
    <property type="project" value="UniProtKB-SubCell"/>
</dbReference>
<evidence type="ECO:0000256" key="7">
    <source>
        <dbReference type="SAM" id="Phobius"/>
    </source>
</evidence>
<evidence type="ECO:0000256" key="4">
    <source>
        <dbReference type="ARBA" id="ARBA00022729"/>
    </source>
</evidence>
<protein>
    <recommendedName>
        <fullName evidence="8">AlgX/AlgJ SGNH hydrolase-like domain-containing protein</fullName>
    </recommendedName>
</protein>
<comment type="subcellular location">
    <subcellularLocation>
        <location evidence="1">Periplasm</location>
    </subcellularLocation>
</comment>
<dbReference type="Proteomes" id="UP000192769">
    <property type="component" value="Unassembled WGS sequence"/>
</dbReference>
<dbReference type="AlphaFoldDB" id="A0A1V9D8H1"/>
<dbReference type="RefSeq" id="WP_081142473.1">
    <property type="nucleotide sequence ID" value="NZ_MWUE01000038.1"/>
</dbReference>
<evidence type="ECO:0000256" key="6">
    <source>
        <dbReference type="ARBA" id="ARBA00022841"/>
    </source>
</evidence>
<feature type="domain" description="AlgX/AlgJ SGNH hydrolase-like" evidence="8">
    <location>
        <begin position="69"/>
        <end position="237"/>
    </location>
</feature>
<keyword evidence="7" id="KW-1133">Transmembrane helix</keyword>
<evidence type="ECO:0000256" key="1">
    <source>
        <dbReference type="ARBA" id="ARBA00004418"/>
    </source>
</evidence>
<dbReference type="Pfam" id="PF16822">
    <property type="entry name" value="ALGX"/>
    <property type="match status" value="1"/>
</dbReference>
<evidence type="ECO:0000313" key="10">
    <source>
        <dbReference type="Proteomes" id="UP000192769"/>
    </source>
</evidence>
<dbReference type="InterPro" id="IPR031811">
    <property type="entry name" value="ALGX/ALGJ_SGNH-like"/>
</dbReference>
<gene>
    <name evidence="9" type="ORF">B2J69_22250</name>
</gene>
<keyword evidence="7" id="KW-0812">Transmembrane</keyword>
<evidence type="ECO:0000256" key="5">
    <source>
        <dbReference type="ARBA" id="ARBA00022764"/>
    </source>
</evidence>
<evidence type="ECO:0000256" key="3">
    <source>
        <dbReference type="ARBA" id="ARBA00022679"/>
    </source>
</evidence>
<comment type="pathway">
    <text evidence="2">Glycan biosynthesis; alginate biosynthesis.</text>
</comment>
<evidence type="ECO:0000313" key="9">
    <source>
        <dbReference type="EMBL" id="OQP30137.1"/>
    </source>
</evidence>
<name>A0A1V9D8H1_9GAMM</name>
<dbReference type="GO" id="GO:0016740">
    <property type="term" value="F:transferase activity"/>
    <property type="evidence" value="ECO:0007669"/>
    <property type="project" value="UniProtKB-KW"/>
</dbReference>
<keyword evidence="10" id="KW-1185">Reference proteome</keyword>
<dbReference type="OrthoDB" id="9760774at2"/>
<sequence length="365" mass="41221">MKTKSIIFIFIFLISLSIIPIYNIINHKAIYQTDRLERVRDSLFNIDLIMSIAGSAGNFVGISSDSNKVFFGREKWLFLGDSFNHSVSKKINGSQAYGKEIKKTISVMHGWEKISKSIGVKGFYVVVGPDKDSIYSDKLPQWYVKKESTITSELINGCDFYINTPEIVLRAKKETTEPLYFKTDTHWNELGAYAAFKGLANKSAKNREKLTWPDSDLEFTSFASEAGDLSRFQRSARFLSDVDMKITSPSVANLHISVSSYNSGVIIYSGKNKPIESPSELLLVHSPSALNKVKVLWLRDSFGTAMSRVMASTFYETLQVHHGRTSPEAIKKILLDYKPDYVIVTVVERDELSKMFAYDPITVTH</sequence>
<organism evidence="9 10">
    <name type="scientific">Pantoea latae</name>
    <dbReference type="NCBI Taxonomy" id="1964541"/>
    <lineage>
        <taxon>Bacteria</taxon>
        <taxon>Pseudomonadati</taxon>
        <taxon>Pseudomonadota</taxon>
        <taxon>Gammaproteobacteria</taxon>
        <taxon>Enterobacterales</taxon>
        <taxon>Erwiniaceae</taxon>
        <taxon>Pantoea</taxon>
    </lineage>
</organism>
<dbReference type="EMBL" id="MWUE01000038">
    <property type="protein sequence ID" value="OQP30137.1"/>
    <property type="molecule type" value="Genomic_DNA"/>
</dbReference>
<evidence type="ECO:0000259" key="8">
    <source>
        <dbReference type="Pfam" id="PF16822"/>
    </source>
</evidence>
<feature type="transmembrane region" description="Helical" evidence="7">
    <location>
        <begin position="6"/>
        <end position="25"/>
    </location>
</feature>
<keyword evidence="4" id="KW-0732">Signal</keyword>
<keyword evidence="6" id="KW-0016">Alginate biosynthesis</keyword>
<keyword evidence="7" id="KW-0472">Membrane</keyword>
<keyword evidence="3" id="KW-0808">Transferase</keyword>
<evidence type="ECO:0000256" key="2">
    <source>
        <dbReference type="ARBA" id="ARBA00005182"/>
    </source>
</evidence>
<keyword evidence="5" id="KW-0574">Periplasm</keyword>
<proteinExistence type="predicted"/>
<dbReference type="UniPathway" id="UPA00286"/>
<comment type="caution">
    <text evidence="9">The sequence shown here is derived from an EMBL/GenBank/DDBJ whole genome shotgun (WGS) entry which is preliminary data.</text>
</comment>
<dbReference type="GO" id="GO:0042121">
    <property type="term" value="P:alginic acid biosynthetic process"/>
    <property type="evidence" value="ECO:0007669"/>
    <property type="project" value="UniProtKB-UniPathway"/>
</dbReference>